<dbReference type="PANTHER" id="PTHR19306">
    <property type="entry name" value="STRUCTURAL MAINTENANCE OF CHROMOSOMES 5,6 SMC5, SMC6"/>
    <property type="match status" value="1"/>
</dbReference>
<dbReference type="GO" id="GO:0003684">
    <property type="term" value="F:damaged DNA binding"/>
    <property type="evidence" value="ECO:0007669"/>
    <property type="project" value="TreeGrafter"/>
</dbReference>
<evidence type="ECO:0000256" key="3">
    <source>
        <dbReference type="ARBA" id="ARBA00006793"/>
    </source>
</evidence>
<comment type="similarity">
    <text evidence="3">Belongs to the SMC family. SMC6 subfamily.</text>
</comment>
<dbReference type="GO" id="GO:0000724">
    <property type="term" value="P:double-strand break repair via homologous recombination"/>
    <property type="evidence" value="ECO:0007669"/>
    <property type="project" value="TreeGrafter"/>
</dbReference>
<comment type="subcellular location">
    <subcellularLocation>
        <location evidence="2">Chromosome</location>
    </subcellularLocation>
    <subcellularLocation>
        <location evidence="1">Nucleus</location>
    </subcellularLocation>
</comment>
<feature type="domain" description="RecF/RecN/SMC N-terminal" evidence="14">
    <location>
        <begin position="44"/>
        <end position="1086"/>
    </location>
</feature>
<evidence type="ECO:0000256" key="6">
    <source>
        <dbReference type="ARBA" id="ARBA00022763"/>
    </source>
</evidence>
<dbReference type="SUPFAM" id="SSF52540">
    <property type="entry name" value="P-loop containing nucleoside triphosphate hydrolases"/>
    <property type="match status" value="1"/>
</dbReference>
<dbReference type="InterPro" id="IPR027417">
    <property type="entry name" value="P-loop_NTPase"/>
</dbReference>
<dbReference type="GO" id="GO:0005634">
    <property type="term" value="C:nucleus"/>
    <property type="evidence" value="ECO:0007669"/>
    <property type="project" value="UniProtKB-SubCell"/>
</dbReference>
<dbReference type="EMBL" id="JNBS01001156">
    <property type="protein sequence ID" value="OQS02309.1"/>
    <property type="molecule type" value="Genomic_DNA"/>
</dbReference>
<dbReference type="InterPro" id="IPR003395">
    <property type="entry name" value="RecF/RecN/SMC_N"/>
</dbReference>
<keyword evidence="5" id="KW-0547">Nucleotide-binding</keyword>
<feature type="compositionally biased region" description="Polar residues" evidence="13">
    <location>
        <begin position="1"/>
        <end position="10"/>
    </location>
</feature>
<evidence type="ECO:0000256" key="5">
    <source>
        <dbReference type="ARBA" id="ARBA00022741"/>
    </source>
</evidence>
<keyword evidence="9" id="KW-0233">DNA recombination</keyword>
<evidence type="ECO:0000256" key="10">
    <source>
        <dbReference type="ARBA" id="ARBA00023204"/>
    </source>
</evidence>
<sequence>MSLTSQSLENTFVEGSDDEEMASTLSQSLPLSQKRATSSEMGIIQEIYCENFMCHRRMSIQLCPNINFITGENGSGKSAIIAALQICLGASARATHRGKSIKNLIRHGHDGNALVRITLLNDASGTDAFRPETFGRIIQVERLIRRDGTAEYRLKDEHGKVVSRLKSDLDAMLDHLNIQIENPCAVLDQENAKLFLKGDPGDKYKFFLQSTDLYKMRATFAKVEDETRMRQETTLIQEEKKLKTLHKAKDEAEKLYEEAKSIGHLGEELNNLKKSLAWSFVHVKESALQEAQAKLDQVLVTQQAAKEKLLRRQEIAQARKAAQAERNNALGALDEQKEAIQRQLQQLQYQIRELRQPVQRKVAEKNLLQHQIRQAKARIKRIDDERESKQAAYQQHLRSMEKQQARQAQAIEEAQEKLRRVQSRKRDLEAIRTNDLLGEIDEAEQQYENCKQQRRDLGQEIDRLSTRARTLESQSQDKLVAFGNKIPQLQQMIQNNMHKFSAPPIGPLGMYINLLPEFQHTAVAVEVVLKNVLQSYLVANGRDKALLDNFKRQLQIPGNQASIIIAKRSDYKYDGLRLPEGSARHHAVISLLDIEDPNVFNALIDMASIESKLIYDTREEAERATIHGPPGQQQFARGVSEVYVPNGDKMLVRSGNMAYIANKGPKHARILSHDRTAELSDIRRRLEYQKDQMNVLSRDEQNLRTRREDLRKQQQQHANNLDAVDRELNRVENELSNLQRQTLDANESNLGDTSMLDDEQRELEMEVRSVENTLEELERELSTSNPALDEKEAQLAQVQQEMEAIKPELEEAQAEVTAAMSQLSSATTKVVRSQNDYDEITKSVAKRTEAVEEHREIVENTAKKAKAFCPRVDNCDKPPEFYSRQIKDLQVRMEREKRRFDNMDLDELLLDKEDKAMKYYKKNVEFIRFSENVNTVATMLATRKRKWENLRIEIANRTSIGFNKFMQAKNFAGKLKFLHDEQILDINVMANEAGKTKQSMVSDMKQLSGGERSYTQVALLMALGDCIESPFRVMDEFDVFMDSINRTHTLQLLVETSKQASRKQFIFVTPNDLSSIKEDAMVKIQKLNPPRDGLSMTRN</sequence>
<keyword evidence="16" id="KW-1185">Reference proteome</keyword>
<evidence type="ECO:0000256" key="8">
    <source>
        <dbReference type="ARBA" id="ARBA00023054"/>
    </source>
</evidence>
<protein>
    <submittedName>
        <fullName evidence="15">Structural maintenance of chromosomes protein 6</fullName>
    </submittedName>
</protein>
<evidence type="ECO:0000256" key="4">
    <source>
        <dbReference type="ARBA" id="ARBA00022454"/>
    </source>
</evidence>
<feature type="coiled-coil region" evidence="12">
    <location>
        <begin position="693"/>
        <end position="829"/>
    </location>
</feature>
<evidence type="ECO:0000256" key="12">
    <source>
        <dbReference type="SAM" id="Coils"/>
    </source>
</evidence>
<keyword evidence="6" id="KW-0227">DNA damage</keyword>
<gene>
    <name evidence="15" type="ORF">THRCLA_05307</name>
</gene>
<comment type="caution">
    <text evidence="15">The sequence shown here is derived from an EMBL/GenBank/DDBJ whole genome shotgun (WGS) entry which is preliminary data.</text>
</comment>
<reference evidence="15 16" key="1">
    <citation type="journal article" date="2014" name="Genome Biol. Evol.">
        <title>The secreted proteins of Achlya hypogyna and Thraustotheca clavata identify the ancestral oomycete secretome and reveal gene acquisitions by horizontal gene transfer.</title>
        <authorList>
            <person name="Misner I."/>
            <person name="Blouin N."/>
            <person name="Leonard G."/>
            <person name="Richards T.A."/>
            <person name="Lane C.E."/>
        </authorList>
    </citation>
    <scope>NUCLEOTIDE SEQUENCE [LARGE SCALE GENOMIC DNA]</scope>
    <source>
        <strain evidence="15 16">ATCC 34112</strain>
    </source>
</reference>
<evidence type="ECO:0000256" key="2">
    <source>
        <dbReference type="ARBA" id="ARBA00004286"/>
    </source>
</evidence>
<dbReference type="Gene3D" id="3.40.50.300">
    <property type="entry name" value="P-loop containing nucleotide triphosphate hydrolases"/>
    <property type="match status" value="2"/>
</dbReference>
<dbReference type="OrthoDB" id="10072614at2759"/>
<evidence type="ECO:0000256" key="9">
    <source>
        <dbReference type="ARBA" id="ARBA00023172"/>
    </source>
</evidence>
<keyword evidence="11" id="KW-0539">Nucleus</keyword>
<evidence type="ECO:0000256" key="13">
    <source>
        <dbReference type="SAM" id="MobiDB-lite"/>
    </source>
</evidence>
<evidence type="ECO:0000259" key="14">
    <source>
        <dbReference type="Pfam" id="PF02463"/>
    </source>
</evidence>
<feature type="region of interest" description="Disordered" evidence="13">
    <location>
        <begin position="1"/>
        <end position="30"/>
    </location>
</feature>
<proteinExistence type="inferred from homology"/>
<keyword evidence="8 12" id="KW-0175">Coiled coil</keyword>
<evidence type="ECO:0000256" key="11">
    <source>
        <dbReference type="ARBA" id="ARBA00023242"/>
    </source>
</evidence>
<evidence type="ECO:0000256" key="7">
    <source>
        <dbReference type="ARBA" id="ARBA00022840"/>
    </source>
</evidence>
<dbReference type="GO" id="GO:0003697">
    <property type="term" value="F:single-stranded DNA binding"/>
    <property type="evidence" value="ECO:0007669"/>
    <property type="project" value="TreeGrafter"/>
</dbReference>
<dbReference type="SUPFAM" id="SSF57997">
    <property type="entry name" value="Tropomyosin"/>
    <property type="match status" value="1"/>
</dbReference>
<dbReference type="Proteomes" id="UP000243217">
    <property type="component" value="Unassembled WGS sequence"/>
</dbReference>
<dbReference type="Gene3D" id="1.10.287.1490">
    <property type="match status" value="1"/>
</dbReference>
<dbReference type="PANTHER" id="PTHR19306:SF6">
    <property type="entry name" value="STRUCTURAL MAINTENANCE OF CHROMOSOMES PROTEIN 6"/>
    <property type="match status" value="1"/>
</dbReference>
<dbReference type="AlphaFoldDB" id="A0A1V9ZWG2"/>
<dbReference type="GO" id="GO:0035861">
    <property type="term" value="C:site of double-strand break"/>
    <property type="evidence" value="ECO:0007669"/>
    <property type="project" value="TreeGrafter"/>
</dbReference>
<keyword evidence="4" id="KW-0158">Chromosome</keyword>
<evidence type="ECO:0000313" key="16">
    <source>
        <dbReference type="Proteomes" id="UP000243217"/>
    </source>
</evidence>
<dbReference type="STRING" id="74557.A0A1V9ZWG2"/>
<name>A0A1V9ZWG2_9STRA</name>
<feature type="coiled-coil region" evidence="12">
    <location>
        <begin position="288"/>
        <end position="474"/>
    </location>
</feature>
<dbReference type="Pfam" id="PF02463">
    <property type="entry name" value="SMC_N"/>
    <property type="match status" value="1"/>
</dbReference>
<feature type="coiled-coil region" evidence="12">
    <location>
        <begin position="235"/>
        <end position="262"/>
    </location>
</feature>
<accession>A0A1V9ZWG2</accession>
<dbReference type="GO" id="GO:0005524">
    <property type="term" value="F:ATP binding"/>
    <property type="evidence" value="ECO:0007669"/>
    <property type="project" value="UniProtKB-KW"/>
</dbReference>
<evidence type="ECO:0000313" key="15">
    <source>
        <dbReference type="EMBL" id="OQS02309.1"/>
    </source>
</evidence>
<evidence type="ECO:0000256" key="1">
    <source>
        <dbReference type="ARBA" id="ARBA00004123"/>
    </source>
</evidence>
<keyword evidence="10" id="KW-0234">DNA repair</keyword>
<organism evidence="15 16">
    <name type="scientific">Thraustotheca clavata</name>
    <dbReference type="NCBI Taxonomy" id="74557"/>
    <lineage>
        <taxon>Eukaryota</taxon>
        <taxon>Sar</taxon>
        <taxon>Stramenopiles</taxon>
        <taxon>Oomycota</taxon>
        <taxon>Saprolegniomycetes</taxon>
        <taxon>Saprolegniales</taxon>
        <taxon>Achlyaceae</taxon>
        <taxon>Thraustotheca</taxon>
    </lineage>
</organism>
<dbReference type="GO" id="GO:0030915">
    <property type="term" value="C:Smc5-Smc6 complex"/>
    <property type="evidence" value="ECO:0007669"/>
    <property type="project" value="TreeGrafter"/>
</dbReference>
<keyword evidence="7" id="KW-0067">ATP-binding</keyword>